<dbReference type="Gene3D" id="2.60.40.1220">
    <property type="match status" value="1"/>
</dbReference>
<gene>
    <name evidence="4" type="ORF">GBZ86_04240</name>
</gene>
<proteinExistence type="predicted"/>
<dbReference type="GO" id="GO:0016798">
    <property type="term" value="F:hydrolase activity, acting on glycosyl bonds"/>
    <property type="evidence" value="ECO:0007669"/>
    <property type="project" value="UniProtKB-KW"/>
</dbReference>
<dbReference type="InterPro" id="IPR013785">
    <property type="entry name" value="Aldolase_TIM"/>
</dbReference>
<dbReference type="SUPFAM" id="SSF49785">
    <property type="entry name" value="Galactose-binding domain-like"/>
    <property type="match status" value="1"/>
</dbReference>
<feature type="domain" description="F5/8 type C" evidence="3">
    <location>
        <begin position="73"/>
        <end position="231"/>
    </location>
</feature>
<keyword evidence="2" id="KW-0326">Glycosidase</keyword>
<organism evidence="4 5">
    <name type="scientific">Clostridium tarantellae</name>
    <dbReference type="NCBI Taxonomy" id="39493"/>
    <lineage>
        <taxon>Bacteria</taxon>
        <taxon>Bacillati</taxon>
        <taxon>Bacillota</taxon>
        <taxon>Clostridia</taxon>
        <taxon>Eubacteriales</taxon>
        <taxon>Clostridiaceae</taxon>
        <taxon>Clostridium</taxon>
    </lineage>
</organism>
<evidence type="ECO:0000259" key="3">
    <source>
        <dbReference type="PROSITE" id="PS50022"/>
    </source>
</evidence>
<dbReference type="OrthoDB" id="3183911at2"/>
<evidence type="ECO:0000256" key="2">
    <source>
        <dbReference type="ARBA" id="ARBA00023295"/>
    </source>
</evidence>
<evidence type="ECO:0000313" key="5">
    <source>
        <dbReference type="Proteomes" id="UP000430345"/>
    </source>
</evidence>
<dbReference type="PROSITE" id="PS50022">
    <property type="entry name" value="FA58C_3"/>
    <property type="match status" value="1"/>
</dbReference>
<dbReference type="Proteomes" id="UP000430345">
    <property type="component" value="Unassembled WGS sequence"/>
</dbReference>
<dbReference type="InterPro" id="IPR013320">
    <property type="entry name" value="ConA-like_dom_sf"/>
</dbReference>
<dbReference type="Gene3D" id="3.20.20.70">
    <property type="entry name" value="Aldolase class I"/>
    <property type="match status" value="1"/>
</dbReference>
<dbReference type="EMBL" id="WHJC01000030">
    <property type="protein sequence ID" value="MPQ42966.1"/>
    <property type="molecule type" value="Genomic_DNA"/>
</dbReference>
<dbReference type="InterPro" id="IPR017853">
    <property type="entry name" value="GH"/>
</dbReference>
<keyword evidence="2" id="KW-0378">Hydrolase</keyword>
<dbReference type="Pfam" id="PF00754">
    <property type="entry name" value="F5_F8_type_C"/>
    <property type="match status" value="1"/>
</dbReference>
<dbReference type="RefSeq" id="WP_152888061.1">
    <property type="nucleotide sequence ID" value="NZ_WHJC01000030.1"/>
</dbReference>
<dbReference type="SUPFAM" id="SSF51445">
    <property type="entry name" value="(Trans)glycosidases"/>
    <property type="match status" value="1"/>
</dbReference>
<evidence type="ECO:0000313" key="4">
    <source>
        <dbReference type="EMBL" id="MPQ42966.1"/>
    </source>
</evidence>
<name>A0A6I1MHF8_9CLOT</name>
<evidence type="ECO:0000256" key="1">
    <source>
        <dbReference type="ARBA" id="ARBA00022729"/>
    </source>
</evidence>
<dbReference type="Gene3D" id="2.60.120.200">
    <property type="match status" value="1"/>
</dbReference>
<comment type="caution">
    <text evidence="4">The sequence shown here is derived from an EMBL/GenBank/DDBJ whole genome shotgun (WGS) entry which is preliminary data.</text>
</comment>
<keyword evidence="1" id="KW-0732">Signal</keyword>
<dbReference type="InterPro" id="IPR008979">
    <property type="entry name" value="Galactose-bd-like_sf"/>
</dbReference>
<dbReference type="AlphaFoldDB" id="A0A6I1MHF8"/>
<accession>A0A6I1MHF8</accession>
<keyword evidence="5" id="KW-1185">Reference proteome</keyword>
<protein>
    <submittedName>
        <fullName evidence="4">Alpha-N-acetylgalactosaminidase</fullName>
    </submittedName>
</protein>
<dbReference type="InterPro" id="IPR000421">
    <property type="entry name" value="FA58C"/>
</dbReference>
<dbReference type="SUPFAM" id="SSF49899">
    <property type="entry name" value="Concanavalin A-like lectins/glucanases"/>
    <property type="match status" value="1"/>
</dbReference>
<dbReference type="Pfam" id="PF13385">
    <property type="entry name" value="Laminin_G_3"/>
    <property type="match status" value="1"/>
</dbReference>
<sequence length="1122" mass="128437">MKENNLIFGLCKKKLYPMVEGFTTKSTLDEMVVASKNDNTVTIGNKFISRIFSIENNKLKTFQIKNLRANTVCTPANGSEEFNIKLYRKKDSWNIVAVDSEEQVSENGRAINAVDGDLGSIWHSRYNPTIDGYPHYIVVDLGDIKQIKGFSYTPRQIGDNGNIKDYEFYVSNDKNNFGNAVAKGIFKYNGANPITVNFVFGVSGRYIKLVGLNSVNGQAFASCAELDIIETNSSDLKNNINCSDLLLNDVIISNTKDNNGKIIKFYFNPFNLLNDIYHIVMNVVMKNGDFFIKKYLEIKVEGENTNIDYIDLESIVVDSNTDVWSRPNMEPAYISSYHIALGQPIYIEGMFYGCEFPQTDNRILNNIAFIRYFSGKKFKDLRKTSDNIYRTWQTVVGAARSKDNSVIKSDLFKYIDTIATKTDFRLQYNSWYDFMMNITANNIVGSFYEIEKGLSQFGVEPIDCYVVDDGWNNYDADFWRFNNKFPRELYDSMELAEKFSSTFGLWHGPRGGYNYNSKFGRQMEKAGTGGYNPASDDVCTGHPVYLDKMTQLFLDYQNKFQISYWKLDGFNLNPCPSKNHGHITGGNYSMFFTTEHWEKWIDVFIDMRKGREIQGKNLYINMTSYAVPSPWFLQWVNAVWLQNSNDVGFTGPKIDNSMMDAMITYRDGRYFNFVKEREFQFPLANIYNHDPIYGNENRYNNSLVSMTTDQFEKYLYMLMTRGTGFWELYYSYNLFDDDKWMVNAEVLNWGKKNFHILRNAKLIGETPLTGNVYGYSSWNDTEGIISLRNPSNVTKSFTFVLDRLIGVGEGAYNLRKKTIYPYGVINDSKVYNYGESINITLQPYEVIIWQFGVENNAQAVVKNIKVVASNILLVEFSERILANKNNYSIEGNSITDATILWNRRTVKLTLQNALIDSVEYYLNINGVIDLNRNTLTTVEKLKFYNNYIIAKISEPSSLKNPIGITSTIIENRNAIVFNNKTYELNTINSLKGSADFSISMKIKTTDKNTTVLYQGNEYSLRINSSGRMEFVCKGILVVSKAIINNNTVINITALREKNGMIKIYINGKLDSSNFDKNKTSEDIINSPIMIGDTNFSGIISNLIIRDMALSFNEIKTEAEAII</sequence>
<reference evidence="4 5" key="1">
    <citation type="submission" date="2019-10" db="EMBL/GenBank/DDBJ databases">
        <title>The Genome Sequence of Clostridium tarantellae Isolated from Fish Brain.</title>
        <authorList>
            <person name="Bano L."/>
            <person name="Kiel M."/>
            <person name="Sales G."/>
            <person name="Doxey A.C."/>
            <person name="Mansfield M.J."/>
            <person name="Schiavone M."/>
            <person name="Rossetto O."/>
            <person name="Pirazzini M."/>
            <person name="Dobrindt U."/>
            <person name="Montecucco C."/>
        </authorList>
    </citation>
    <scope>NUCLEOTIDE SEQUENCE [LARGE SCALE GENOMIC DNA]</scope>
    <source>
        <strain evidence="4 5">DSM 3997</strain>
    </source>
</reference>
<dbReference type="InterPro" id="IPR014755">
    <property type="entry name" value="Cu-Rt/internalin_Ig-like"/>
</dbReference>
<dbReference type="Gene3D" id="2.60.120.260">
    <property type="entry name" value="Galactose-binding domain-like"/>
    <property type="match status" value="1"/>
</dbReference>